<dbReference type="PANTHER" id="PTHR47926:SF391">
    <property type="entry name" value="TETRATRICOPEPTIDE-LIKE HELICAL DOMAIN SUPERFAMILY"/>
    <property type="match status" value="1"/>
</dbReference>
<dbReference type="KEGG" id="dcr:108220827"/>
<dbReference type="FunFam" id="1.25.40.10:FF:000345">
    <property type="entry name" value="Pentatricopeptide repeat-containing protein"/>
    <property type="match status" value="1"/>
</dbReference>
<dbReference type="InterPro" id="IPR046848">
    <property type="entry name" value="E_motif"/>
</dbReference>
<evidence type="ECO:0000256" key="2">
    <source>
        <dbReference type="PROSITE-ProRule" id="PRU00708"/>
    </source>
</evidence>
<dbReference type="GO" id="GO:0003723">
    <property type="term" value="F:RNA binding"/>
    <property type="evidence" value="ECO:0007669"/>
    <property type="project" value="InterPro"/>
</dbReference>
<keyword evidence="4" id="KW-1185">Reference proteome</keyword>
<accession>A0AAF1B0N6</accession>
<dbReference type="GO" id="GO:0009451">
    <property type="term" value="P:RNA modification"/>
    <property type="evidence" value="ECO:0007669"/>
    <property type="project" value="InterPro"/>
</dbReference>
<dbReference type="SUPFAM" id="SSF48452">
    <property type="entry name" value="TPR-like"/>
    <property type="match status" value="1"/>
</dbReference>
<reference evidence="3" key="2">
    <citation type="submission" date="2022-03" db="EMBL/GenBank/DDBJ databases">
        <title>Draft title - Genomic analysis of global carrot germplasm unveils the trajectory of domestication and the origin of high carotenoid orange carrot.</title>
        <authorList>
            <person name="Iorizzo M."/>
            <person name="Ellison S."/>
            <person name="Senalik D."/>
            <person name="Macko-Podgorni A."/>
            <person name="Grzebelus D."/>
            <person name="Bostan H."/>
            <person name="Rolling W."/>
            <person name="Curaba J."/>
            <person name="Simon P."/>
        </authorList>
    </citation>
    <scope>NUCLEOTIDE SEQUENCE</scope>
    <source>
        <tissue evidence="3">Leaf</tissue>
    </source>
</reference>
<feature type="repeat" description="PPR" evidence="2">
    <location>
        <begin position="305"/>
        <end position="339"/>
    </location>
</feature>
<dbReference type="InterPro" id="IPR011990">
    <property type="entry name" value="TPR-like_helical_dom_sf"/>
</dbReference>
<proteinExistence type="predicted"/>
<dbReference type="NCBIfam" id="TIGR00756">
    <property type="entry name" value="PPR"/>
    <property type="match status" value="4"/>
</dbReference>
<dbReference type="Proteomes" id="UP000077755">
    <property type="component" value="Chromosome 5"/>
</dbReference>
<name>A0AAF1B0N6_DAUCS</name>
<evidence type="ECO:0000313" key="3">
    <source>
        <dbReference type="EMBL" id="WOG99586.1"/>
    </source>
</evidence>
<sequence length="494" mass="55121">MALLSSVFKTKISQVLLPISKHSCFFCSKLPSNNSLVKDQTLLSTFKKCVTLKDVKQVHAQIIQSGLDQNLYLMGKIIVFCAVSDRGSMDYAASVFKNLESPDGFMWNTMIRGFVRTMQVKNIFGYFKKMQENGEKADNFSFSFLLKVSGQLGSVLLGKQIHCSVVKHGLEGHVFVRNTLIHMYGMLKDIDTAQQLFDERPGGNVVTWNVIIDCHVNCGDYKGALECFSRMRRCGVDFDDVTLVAVLTACSALGNLDFGRWIRRLADNAGMGSNVMVLNSLIDMYAKCGQVEEAYKIFNASSERNLVTWNSMILGLATHGHASEALKLFSNLLAEKLQVPNDVTFLGVLCACSHGGMVEKGKKYFDLMTREYGIKANIQHYGCVVDMLGRAGFVDEAYHFIRSMPLKCNAIVWRTLLAACRVHGNVELGEVVRRHLLELEPDHSSDYVLLANMYAGSGKWRDVMNERHAMSTRGVQKPMPGNSIIDMQPIHGAF</sequence>
<keyword evidence="1" id="KW-0677">Repeat</keyword>
<dbReference type="EMBL" id="CP093347">
    <property type="protein sequence ID" value="WOG99586.1"/>
    <property type="molecule type" value="Genomic_DNA"/>
</dbReference>
<feature type="repeat" description="PPR" evidence="2">
    <location>
        <begin position="103"/>
        <end position="137"/>
    </location>
</feature>
<feature type="repeat" description="PPR" evidence="2">
    <location>
        <begin position="274"/>
        <end position="304"/>
    </location>
</feature>
<evidence type="ECO:0000256" key="1">
    <source>
        <dbReference type="ARBA" id="ARBA00022737"/>
    </source>
</evidence>
<dbReference type="PANTHER" id="PTHR47926">
    <property type="entry name" value="PENTATRICOPEPTIDE REPEAT-CONTAINING PROTEIN"/>
    <property type="match status" value="1"/>
</dbReference>
<dbReference type="FunFam" id="1.25.40.10:FF:000470">
    <property type="entry name" value="Pentatricopeptide repeat-containing protein At5g66520"/>
    <property type="match status" value="1"/>
</dbReference>
<protein>
    <recommendedName>
        <fullName evidence="5">Pentacotripeptide-repeat region of PRORP domain-containing protein</fullName>
    </recommendedName>
</protein>
<dbReference type="PROSITE" id="PS51375">
    <property type="entry name" value="PPR"/>
    <property type="match status" value="4"/>
</dbReference>
<dbReference type="InterPro" id="IPR002885">
    <property type="entry name" value="PPR_rpt"/>
</dbReference>
<organism evidence="3 4">
    <name type="scientific">Daucus carota subsp. sativus</name>
    <name type="common">Carrot</name>
    <dbReference type="NCBI Taxonomy" id="79200"/>
    <lineage>
        <taxon>Eukaryota</taxon>
        <taxon>Viridiplantae</taxon>
        <taxon>Streptophyta</taxon>
        <taxon>Embryophyta</taxon>
        <taxon>Tracheophyta</taxon>
        <taxon>Spermatophyta</taxon>
        <taxon>Magnoliopsida</taxon>
        <taxon>eudicotyledons</taxon>
        <taxon>Gunneridae</taxon>
        <taxon>Pentapetalae</taxon>
        <taxon>asterids</taxon>
        <taxon>campanulids</taxon>
        <taxon>Apiales</taxon>
        <taxon>Apiaceae</taxon>
        <taxon>Apioideae</taxon>
        <taxon>Scandiceae</taxon>
        <taxon>Daucinae</taxon>
        <taxon>Daucus</taxon>
        <taxon>Daucus sect. Daucus</taxon>
    </lineage>
</organism>
<evidence type="ECO:0008006" key="5">
    <source>
        <dbReference type="Google" id="ProtNLM"/>
    </source>
</evidence>
<dbReference type="Gene3D" id="1.25.40.10">
    <property type="entry name" value="Tetratricopeptide repeat domain"/>
    <property type="match status" value="4"/>
</dbReference>
<dbReference type="AlphaFoldDB" id="A0AAF1B0N6"/>
<feature type="repeat" description="PPR" evidence="2">
    <location>
        <begin position="204"/>
        <end position="238"/>
    </location>
</feature>
<reference evidence="3" key="1">
    <citation type="journal article" date="2016" name="Nat. Genet.">
        <title>A high-quality carrot genome assembly provides new insights into carotenoid accumulation and asterid genome evolution.</title>
        <authorList>
            <person name="Iorizzo M."/>
            <person name="Ellison S."/>
            <person name="Senalik D."/>
            <person name="Zeng P."/>
            <person name="Satapoomin P."/>
            <person name="Huang J."/>
            <person name="Bowman M."/>
            <person name="Iovene M."/>
            <person name="Sanseverino W."/>
            <person name="Cavagnaro P."/>
            <person name="Yildiz M."/>
            <person name="Macko-Podgorni A."/>
            <person name="Moranska E."/>
            <person name="Grzebelus E."/>
            <person name="Grzebelus D."/>
            <person name="Ashrafi H."/>
            <person name="Zheng Z."/>
            <person name="Cheng S."/>
            <person name="Spooner D."/>
            <person name="Van Deynze A."/>
            <person name="Simon P."/>
        </authorList>
    </citation>
    <scope>NUCLEOTIDE SEQUENCE</scope>
    <source>
        <tissue evidence="3">Leaf</tissue>
    </source>
</reference>
<dbReference type="Pfam" id="PF13041">
    <property type="entry name" value="PPR_2"/>
    <property type="match status" value="2"/>
</dbReference>
<gene>
    <name evidence="3" type="ORF">DCAR_0518939</name>
</gene>
<dbReference type="InterPro" id="IPR046960">
    <property type="entry name" value="PPR_At4g14850-like_plant"/>
</dbReference>
<evidence type="ECO:0000313" key="4">
    <source>
        <dbReference type="Proteomes" id="UP000077755"/>
    </source>
</evidence>
<dbReference type="Pfam" id="PF20431">
    <property type="entry name" value="E_motif"/>
    <property type="match status" value="1"/>
</dbReference>
<dbReference type="Pfam" id="PF01535">
    <property type="entry name" value="PPR"/>
    <property type="match status" value="5"/>
</dbReference>